<comment type="caution">
    <text evidence="2">The sequence shown here is derived from an EMBL/GenBank/DDBJ whole genome shotgun (WGS) entry which is preliminary data.</text>
</comment>
<organism evidence="2 3">
    <name type="scientific">Glycine soja</name>
    <name type="common">Wild soybean</name>
    <dbReference type="NCBI Taxonomy" id="3848"/>
    <lineage>
        <taxon>Eukaryota</taxon>
        <taxon>Viridiplantae</taxon>
        <taxon>Streptophyta</taxon>
        <taxon>Embryophyta</taxon>
        <taxon>Tracheophyta</taxon>
        <taxon>Spermatophyta</taxon>
        <taxon>Magnoliopsida</taxon>
        <taxon>eudicotyledons</taxon>
        <taxon>Gunneridae</taxon>
        <taxon>Pentapetalae</taxon>
        <taxon>rosids</taxon>
        <taxon>fabids</taxon>
        <taxon>Fabales</taxon>
        <taxon>Fabaceae</taxon>
        <taxon>Papilionoideae</taxon>
        <taxon>50 kb inversion clade</taxon>
        <taxon>NPAAA clade</taxon>
        <taxon>indigoferoid/millettioid clade</taxon>
        <taxon>Phaseoleae</taxon>
        <taxon>Glycine</taxon>
        <taxon>Glycine subgen. Soja</taxon>
    </lineage>
</organism>
<keyword evidence="3" id="KW-1185">Reference proteome</keyword>
<keyword evidence="1" id="KW-0472">Membrane</keyword>
<evidence type="ECO:0000256" key="1">
    <source>
        <dbReference type="SAM" id="Phobius"/>
    </source>
</evidence>
<dbReference type="Proteomes" id="UP000289340">
    <property type="component" value="Chromosome 9"/>
</dbReference>
<gene>
    <name evidence="2" type="ORF">D0Y65_023970</name>
</gene>
<protein>
    <submittedName>
        <fullName evidence="2">Uncharacterized protein</fullName>
    </submittedName>
</protein>
<dbReference type="GO" id="GO:0030692">
    <property type="term" value="C:Noc4p-Nop14p complex"/>
    <property type="evidence" value="ECO:0007669"/>
    <property type="project" value="TreeGrafter"/>
</dbReference>
<dbReference type="GO" id="GO:0032040">
    <property type="term" value="C:small-subunit processome"/>
    <property type="evidence" value="ECO:0007669"/>
    <property type="project" value="TreeGrafter"/>
</dbReference>
<keyword evidence="1" id="KW-1133">Transmembrane helix</keyword>
<proteinExistence type="predicted"/>
<feature type="transmembrane region" description="Helical" evidence="1">
    <location>
        <begin position="189"/>
        <end position="209"/>
    </location>
</feature>
<dbReference type="InterPro" id="IPR027193">
    <property type="entry name" value="Noc4"/>
</dbReference>
<name>A0A445J082_GLYSO</name>
<evidence type="ECO:0000313" key="2">
    <source>
        <dbReference type="EMBL" id="RZB91786.1"/>
    </source>
</evidence>
<dbReference type="GO" id="GO:0042254">
    <property type="term" value="P:ribosome biogenesis"/>
    <property type="evidence" value="ECO:0007669"/>
    <property type="project" value="InterPro"/>
</dbReference>
<dbReference type="PANTHER" id="PTHR12455:SF0">
    <property type="entry name" value="NUCLEOLAR COMPLEX PROTEIN 4 HOMOLOG"/>
    <property type="match status" value="1"/>
</dbReference>
<dbReference type="EMBL" id="QZWG01000009">
    <property type="protein sequence ID" value="RZB91786.1"/>
    <property type="molecule type" value="Genomic_DNA"/>
</dbReference>
<dbReference type="AlphaFoldDB" id="A0A445J082"/>
<keyword evidence="1" id="KW-0812">Transmembrane</keyword>
<evidence type="ECO:0000313" key="3">
    <source>
        <dbReference type="Proteomes" id="UP000289340"/>
    </source>
</evidence>
<sequence>MTPQKRRQRLVKKKKGRYGVAELKTLGNQLLPTFVSPSSPPHHVLESLLSLHSFFLPLLPKLLSHSAFATPSVVGDQSEFSYLSWLRSKFDEFLKSLLDVLASPQGDETLKELVLDTLMEFVKVANGGAFHSSLYHKLLHSIVYSTSPPTFLVDLLASKYVKYIDVQYGYYACYLCSFNHQVFNVTLKFFGIITVYGIYCIVLLLAPFLEG</sequence>
<reference evidence="2 3" key="1">
    <citation type="submission" date="2018-09" db="EMBL/GenBank/DDBJ databases">
        <title>A high-quality reference genome of wild soybean provides a powerful tool to mine soybean genomes.</title>
        <authorList>
            <person name="Xie M."/>
            <person name="Chung C.Y.L."/>
            <person name="Li M.-W."/>
            <person name="Wong F.-L."/>
            <person name="Chan T.-F."/>
            <person name="Lam H.-M."/>
        </authorList>
    </citation>
    <scope>NUCLEOTIDE SEQUENCE [LARGE SCALE GENOMIC DNA]</scope>
    <source>
        <strain evidence="3">cv. W05</strain>
        <tissue evidence="2">Hypocotyl of etiolated seedlings</tissue>
    </source>
</reference>
<accession>A0A445J082</accession>
<dbReference type="PANTHER" id="PTHR12455">
    <property type="entry name" value="NUCLEOLAR COMPLEX PROTEIN 4"/>
    <property type="match status" value="1"/>
</dbReference>